<feature type="transmembrane region" description="Helical" evidence="14">
    <location>
        <begin position="939"/>
        <end position="961"/>
    </location>
</feature>
<feature type="transmembrane region" description="Helical" evidence="14">
    <location>
        <begin position="433"/>
        <end position="453"/>
    </location>
</feature>
<dbReference type="InterPro" id="IPR003439">
    <property type="entry name" value="ABC_transporter-like_ATP-bd"/>
</dbReference>
<dbReference type="GO" id="GO:0012505">
    <property type="term" value="C:endomembrane system"/>
    <property type="evidence" value="ECO:0007669"/>
    <property type="project" value="UniProtKB-SubCell"/>
</dbReference>
<name>A0A3Q4MRD7_NEOBR</name>
<keyword evidence="9 14" id="KW-1133">Transmembrane helix</keyword>
<keyword evidence="6" id="KW-0547">Nucleotide-binding</keyword>
<accession>A0A3Q4MRD7</accession>
<evidence type="ECO:0000256" key="5">
    <source>
        <dbReference type="ARBA" id="ARBA00022737"/>
    </source>
</evidence>
<dbReference type="InterPro" id="IPR050173">
    <property type="entry name" value="ABC_transporter_C-like"/>
</dbReference>
<feature type="domain" description="ABC transporter" evidence="15">
    <location>
        <begin position="1216"/>
        <end position="1418"/>
    </location>
</feature>
<feature type="transmembrane region" description="Helical" evidence="14">
    <location>
        <begin position="149"/>
        <end position="170"/>
    </location>
</feature>
<dbReference type="GO" id="GO:0016020">
    <property type="term" value="C:membrane"/>
    <property type="evidence" value="ECO:0007669"/>
    <property type="project" value="InterPro"/>
</dbReference>
<feature type="domain" description="ABC transporter" evidence="15">
    <location>
        <begin position="609"/>
        <end position="792"/>
    </location>
</feature>
<comment type="similarity">
    <text evidence="2">Belongs to the ABC transporter superfamily. ABCC family. Conjugate transporter (TC 3.A.1.208) subfamily.</text>
</comment>
<evidence type="ECO:0000256" key="3">
    <source>
        <dbReference type="ARBA" id="ARBA00022448"/>
    </source>
</evidence>
<evidence type="ECO:0000313" key="17">
    <source>
        <dbReference type="Ensembl" id="ENSNBRP00000017439.1"/>
    </source>
</evidence>
<feature type="transmembrane region" description="Helical" evidence="14">
    <location>
        <begin position="1037"/>
        <end position="1057"/>
    </location>
</feature>
<dbReference type="PROSITE" id="PS50893">
    <property type="entry name" value="ABC_TRANSPORTER_2"/>
    <property type="match status" value="2"/>
</dbReference>
<dbReference type="Pfam" id="PF00664">
    <property type="entry name" value="ABC_membrane"/>
    <property type="match status" value="2"/>
</dbReference>
<evidence type="ECO:0000256" key="12">
    <source>
        <dbReference type="ARBA" id="ARBA00047523"/>
    </source>
</evidence>
<evidence type="ECO:0000256" key="8">
    <source>
        <dbReference type="ARBA" id="ARBA00022967"/>
    </source>
</evidence>
<dbReference type="SUPFAM" id="SSF90123">
    <property type="entry name" value="ABC transporter transmembrane region"/>
    <property type="match status" value="2"/>
</dbReference>
<dbReference type="CDD" id="cd18603">
    <property type="entry name" value="ABC_6TM_MRP1_2_3_6_D2_like"/>
    <property type="match status" value="1"/>
</dbReference>
<dbReference type="InterPro" id="IPR017871">
    <property type="entry name" value="ABC_transporter-like_CS"/>
</dbReference>
<dbReference type="GO" id="GO:0015431">
    <property type="term" value="F:ABC-type glutathione S-conjugate transporter activity"/>
    <property type="evidence" value="ECO:0007669"/>
    <property type="project" value="UniProtKB-EC"/>
</dbReference>
<keyword evidence="4 14" id="KW-0812">Transmembrane</keyword>
<evidence type="ECO:0000259" key="15">
    <source>
        <dbReference type="PROSITE" id="PS50893"/>
    </source>
</evidence>
<evidence type="ECO:0000256" key="14">
    <source>
        <dbReference type="SAM" id="Phobius"/>
    </source>
</evidence>
<reference evidence="17" key="2">
    <citation type="submission" date="2025-09" db="UniProtKB">
        <authorList>
            <consortium name="Ensembl"/>
        </authorList>
    </citation>
    <scope>IDENTIFICATION</scope>
</reference>
<proteinExistence type="inferred from homology"/>
<feature type="transmembrane region" description="Helical" evidence="14">
    <location>
        <begin position="20"/>
        <end position="42"/>
    </location>
</feature>
<dbReference type="PROSITE" id="PS00211">
    <property type="entry name" value="ABC_TRANSPORTER_1"/>
    <property type="match status" value="1"/>
</dbReference>
<evidence type="ECO:0000313" key="18">
    <source>
        <dbReference type="Proteomes" id="UP000261580"/>
    </source>
</evidence>
<dbReference type="PANTHER" id="PTHR24223">
    <property type="entry name" value="ATP-BINDING CASSETTE SUB-FAMILY C"/>
    <property type="match status" value="1"/>
</dbReference>
<dbReference type="InterPro" id="IPR056227">
    <property type="entry name" value="TMD0_ABC"/>
</dbReference>
<evidence type="ECO:0000256" key="2">
    <source>
        <dbReference type="ARBA" id="ARBA00009726"/>
    </source>
</evidence>
<evidence type="ECO:0000256" key="13">
    <source>
        <dbReference type="SAM" id="MobiDB-lite"/>
    </source>
</evidence>
<dbReference type="Bgee" id="ENSNBRG00000013326">
    <property type="expression patterns" value="Expressed in testis and 8 other cell types or tissues"/>
</dbReference>
<keyword evidence="3" id="KW-0813">Transport</keyword>
<dbReference type="GeneTree" id="ENSGT00940000163867"/>
<feature type="transmembrane region" description="Helical" evidence="14">
    <location>
        <begin position="329"/>
        <end position="349"/>
    </location>
</feature>
<dbReference type="FunFam" id="1.20.1560.10:FF:000007">
    <property type="entry name" value="ATP-binding cassette subfamily C member 1"/>
    <property type="match status" value="1"/>
</dbReference>
<dbReference type="GO" id="GO:0005524">
    <property type="term" value="F:ATP binding"/>
    <property type="evidence" value="ECO:0007669"/>
    <property type="project" value="UniProtKB-KW"/>
</dbReference>
<dbReference type="Proteomes" id="UP000261580">
    <property type="component" value="Unassembled WGS sequence"/>
</dbReference>
<feature type="compositionally biased region" description="Basic and acidic residues" evidence="13">
    <location>
        <begin position="854"/>
        <end position="866"/>
    </location>
</feature>
<evidence type="ECO:0000256" key="6">
    <source>
        <dbReference type="ARBA" id="ARBA00022741"/>
    </source>
</evidence>
<feature type="domain" description="ABC transmembrane type-1" evidence="16">
    <location>
        <begin position="301"/>
        <end position="576"/>
    </location>
</feature>
<sequence>VLHVSNQTFNSSWPDLPECFQLSVLSWVQCIYLWAVSPIYIFCLKKNKKGYIMMSLLNRFKTAFGFLLWIVCWTDLFYTLHEGNQPPIYYVTPLVLGMTMLLATFLIQFERLRGVQSSGVLFIFWLLCLLCATVPFRSKILQGEVTDKLRFTTFYFYFSMVVCEFILCCFNEKPPLFSNVVTDPNPCPEATAGFLSRITFWWFTSMAVKGYKMPLEAKDLWSLNKRDSSKVMVPRLLNEWEKEEAKAKLRYVKLKRGEGESSPEEVEVLLSSKKVAHQPSFLRALVKAFGPYFLIGSGYKLLQDIITFVNPQLLKMLILFIKAKDVPNWWGYTLACLMFFTALLQTLILHHQFQYCFVTGMNVRTAVIGAIYRKALVITNAAKRSSTVGEIVNLMSVDAQRFMDLTTFLNMLWSAPLQIMLALYFLWQILGPSVLAGVAVMIMLIPFNAFIAMKTRAYQVEQMQHKDARIKLMNEILNGIKVLKLYAWENSFKEKVLAIRQKELIVLRKTAYLGALSTMAWTSAPFLVALTTFAVYVTVDEKNILDAETAFVSISLFNILRFPLNMLPQVISSLVQASVSLKRVQNFLSHDELDPDSVNRNNTVTEFAVTVVNGKFTWGKDDAPVLHNINVMVPQGSLLAVVGHVGCGKSSLISALLGDMEKVEGEVSVRVGIPLVDGTIPLFYVRYRYRYHKFGYLQRVSLARALYSDADVYLLDDPLSAVDAHVSKHIFDNLIGPEGALKGKTRILVTHGISFLPQVDNIMVMVDGRVSEMGSYQDLLKQNGAFAEFLRNYIIEDDELFPDDALSNHTDMVDSEPMINEAKRSFIRQMSIMSSDGENPRSRSVRRHGCSQRKHSETQDKKKPREMEKLIQAETAETGQVKGKVYLEYVKAVGILLSVVICFLYGCQSAASIGTNIWLSEWTNDAVTNSTMENVQMRVGVYAALGFAQGILIMIASFTLAMGNIGAAKKLHFNLLTNKFHTPQSFFDTTPIGRIINRFSKDIYVIDEALPSTVLMFLGTFFVSLSTILVIVSSTPIFAVVIVPLAVIYVFVQRFYVATSRQLKRLESVSRSPIYSHFSETITGCSVIRAYGRHSAFVLMSDIKVDENQKSYYPGIVSNRWLGVRIEFIGNCIVLFAGLFAVTGKDSLSPGLVGLSVSYALQVTMSLNWMVRMTSELENNIVAVERVKEYSETKTEAPWEVEDKKPPPEWPMQGNVEFNDYSVRYREGLDLVLKDITLKVKGGEKIGIVGRTGAGKSSMTLCLFRLLEAAGGEITIDNVKISEIGLHDLRSKLTIIPQVRLALHLTSDTHHQCWSKGGENLSVGQRQLVCLARALLRKTRILILDEATAAIDLETDDLIQSTIRTQFEDCTVFTIAHRLNTIMDYTRVLVLDKGRIAEFDTPTNLISKRGIFYGMAKDAGLAQ</sequence>
<dbReference type="SMART" id="SM00382">
    <property type="entry name" value="AAA"/>
    <property type="match status" value="2"/>
</dbReference>
<dbReference type="Gene3D" id="3.40.50.300">
    <property type="entry name" value="P-loop containing nucleotide triphosphate hydrolases"/>
    <property type="match status" value="4"/>
</dbReference>
<comment type="subcellular location">
    <subcellularLocation>
        <location evidence="1">Endomembrane system</location>
        <topology evidence="1">Multi-pass membrane protein</topology>
    </subcellularLocation>
</comment>
<evidence type="ECO:0000256" key="1">
    <source>
        <dbReference type="ARBA" id="ARBA00004127"/>
    </source>
</evidence>
<dbReference type="Gene3D" id="1.20.1560.10">
    <property type="entry name" value="ABC transporter type 1, transmembrane domain"/>
    <property type="match status" value="2"/>
</dbReference>
<dbReference type="PANTHER" id="PTHR24223:SF405">
    <property type="entry name" value="ATP-BINDING CASSETTE SUB-FAMILY C MEMBER 3"/>
    <property type="match status" value="1"/>
</dbReference>
<keyword evidence="10 14" id="KW-0472">Membrane</keyword>
<feature type="domain" description="ABC transmembrane type-1" evidence="16">
    <location>
        <begin position="899"/>
        <end position="1179"/>
    </location>
</feature>
<evidence type="ECO:0000256" key="4">
    <source>
        <dbReference type="ARBA" id="ARBA00022692"/>
    </source>
</evidence>
<evidence type="ECO:0000256" key="9">
    <source>
        <dbReference type="ARBA" id="ARBA00022989"/>
    </source>
</evidence>
<comment type="catalytic activity">
    <reaction evidence="12">
        <text>leukotriene C4(in) + ATP + H2O = leukotriene C4(out) + ADP + phosphate + H(+)</text>
        <dbReference type="Rhea" id="RHEA:38963"/>
        <dbReference type="ChEBI" id="CHEBI:15377"/>
        <dbReference type="ChEBI" id="CHEBI:15378"/>
        <dbReference type="ChEBI" id="CHEBI:30616"/>
        <dbReference type="ChEBI" id="CHEBI:43474"/>
        <dbReference type="ChEBI" id="CHEBI:57973"/>
        <dbReference type="ChEBI" id="CHEBI:456216"/>
    </reaction>
    <physiologicalReaction direction="left-to-right" evidence="12">
        <dbReference type="Rhea" id="RHEA:38964"/>
    </physiologicalReaction>
</comment>
<dbReference type="Ensembl" id="ENSNBRT00000017908.1">
    <property type="protein sequence ID" value="ENSNBRP00000017439.1"/>
    <property type="gene ID" value="ENSNBRG00000013326.1"/>
</dbReference>
<dbReference type="PROSITE" id="PS50929">
    <property type="entry name" value="ABC_TM1F"/>
    <property type="match status" value="2"/>
</dbReference>
<feature type="compositionally biased region" description="Basic residues" evidence="13">
    <location>
        <begin position="843"/>
        <end position="853"/>
    </location>
</feature>
<dbReference type="FunFam" id="1.20.1560.10:FF:000001">
    <property type="entry name" value="ATP-binding cassette subfamily C member 1"/>
    <property type="match status" value="1"/>
</dbReference>
<feature type="transmembrane region" description="Helical" evidence="14">
    <location>
        <begin position="63"/>
        <end position="81"/>
    </location>
</feature>
<keyword evidence="18" id="KW-1185">Reference proteome</keyword>
<dbReference type="Pfam" id="PF00005">
    <property type="entry name" value="ABC_tran"/>
    <property type="match status" value="3"/>
</dbReference>
<dbReference type="SUPFAM" id="SSF52540">
    <property type="entry name" value="P-loop containing nucleoside triphosphate hydrolases"/>
    <property type="match status" value="2"/>
</dbReference>
<feature type="transmembrane region" description="Helical" evidence="14">
    <location>
        <begin position="408"/>
        <end position="427"/>
    </location>
</feature>
<evidence type="ECO:0000259" key="16">
    <source>
        <dbReference type="PROSITE" id="PS50929"/>
    </source>
</evidence>
<dbReference type="InterPro" id="IPR036640">
    <property type="entry name" value="ABC1_TM_sf"/>
</dbReference>
<feature type="transmembrane region" description="Helical" evidence="14">
    <location>
        <begin position="87"/>
        <end position="107"/>
    </location>
</feature>
<feature type="transmembrane region" description="Helical" evidence="14">
    <location>
        <begin position="1009"/>
        <end position="1031"/>
    </location>
</feature>
<dbReference type="InterPro" id="IPR011527">
    <property type="entry name" value="ABC1_TM_dom"/>
</dbReference>
<evidence type="ECO:0000256" key="10">
    <source>
        <dbReference type="ARBA" id="ARBA00023136"/>
    </source>
</evidence>
<dbReference type="EC" id="7.6.2.3" evidence="11"/>
<organism evidence="17 18">
    <name type="scientific">Neolamprologus brichardi</name>
    <name type="common">Fairy cichlid</name>
    <name type="synonym">Lamprologus brichardi</name>
    <dbReference type="NCBI Taxonomy" id="32507"/>
    <lineage>
        <taxon>Eukaryota</taxon>
        <taxon>Metazoa</taxon>
        <taxon>Chordata</taxon>
        <taxon>Craniata</taxon>
        <taxon>Vertebrata</taxon>
        <taxon>Euteleostomi</taxon>
        <taxon>Actinopterygii</taxon>
        <taxon>Neopterygii</taxon>
        <taxon>Teleostei</taxon>
        <taxon>Neoteleostei</taxon>
        <taxon>Acanthomorphata</taxon>
        <taxon>Ovalentaria</taxon>
        <taxon>Cichlomorphae</taxon>
        <taxon>Cichliformes</taxon>
        <taxon>Cichlidae</taxon>
        <taxon>African cichlids</taxon>
        <taxon>Pseudocrenilabrinae</taxon>
        <taxon>Lamprologini</taxon>
        <taxon>Neolamprologus</taxon>
    </lineage>
</organism>
<dbReference type="InterPro" id="IPR027417">
    <property type="entry name" value="P-loop_NTPase"/>
</dbReference>
<dbReference type="CDD" id="cd03244">
    <property type="entry name" value="ABCC_MRP_domain2"/>
    <property type="match status" value="1"/>
</dbReference>
<evidence type="ECO:0000256" key="11">
    <source>
        <dbReference type="ARBA" id="ARBA00024220"/>
    </source>
</evidence>
<dbReference type="InterPro" id="IPR003593">
    <property type="entry name" value="AAA+_ATPase"/>
</dbReference>
<dbReference type="GO" id="GO:0016887">
    <property type="term" value="F:ATP hydrolysis activity"/>
    <property type="evidence" value="ECO:0007669"/>
    <property type="project" value="InterPro"/>
</dbReference>
<evidence type="ECO:0000256" key="7">
    <source>
        <dbReference type="ARBA" id="ARBA00022840"/>
    </source>
</evidence>
<keyword evidence="8" id="KW-1278">Translocase</keyword>
<feature type="transmembrane region" description="Helical" evidence="14">
    <location>
        <begin position="892"/>
        <end position="919"/>
    </location>
</feature>
<feature type="transmembrane region" description="Helical" evidence="14">
    <location>
        <begin position="1122"/>
        <end position="1142"/>
    </location>
</feature>
<dbReference type="FunFam" id="3.40.50.300:FF:003492">
    <property type="entry name" value="AGAP012735-PA"/>
    <property type="match status" value="1"/>
</dbReference>
<protein>
    <recommendedName>
        <fullName evidence="11">ABC-type glutathione-S-conjugate transporter</fullName>
        <ecNumber evidence="11">7.6.2.3</ecNumber>
    </recommendedName>
</protein>
<dbReference type="FunFam" id="3.40.50.300:FF:002586">
    <property type="entry name" value="Putative abc transporter c family member"/>
    <property type="match status" value="1"/>
</dbReference>
<feature type="transmembrane region" description="Helical" evidence="14">
    <location>
        <begin position="510"/>
        <end position="538"/>
    </location>
</feature>
<keyword evidence="5" id="KW-0677">Repeat</keyword>
<keyword evidence="7" id="KW-0067">ATP-binding</keyword>
<feature type="transmembrane region" description="Helical" evidence="14">
    <location>
        <begin position="119"/>
        <end position="137"/>
    </location>
</feature>
<dbReference type="Pfam" id="PF24357">
    <property type="entry name" value="TMD0_ABC"/>
    <property type="match status" value="1"/>
</dbReference>
<reference evidence="17" key="1">
    <citation type="submission" date="2025-08" db="UniProtKB">
        <authorList>
            <consortium name="Ensembl"/>
        </authorList>
    </citation>
    <scope>IDENTIFICATION</scope>
</reference>
<feature type="region of interest" description="Disordered" evidence="13">
    <location>
        <begin position="833"/>
        <end position="866"/>
    </location>
</feature>
<dbReference type="CDD" id="cd18595">
    <property type="entry name" value="ABC_6TM_MRP1_2_3_6_D1_like"/>
    <property type="match status" value="1"/>
</dbReference>